<feature type="region of interest" description="Disordered" evidence="4">
    <location>
        <begin position="26"/>
        <end position="45"/>
    </location>
</feature>
<dbReference type="GO" id="GO:0032259">
    <property type="term" value="P:methylation"/>
    <property type="evidence" value="ECO:0007669"/>
    <property type="project" value="UniProtKB-KW"/>
</dbReference>
<feature type="compositionally biased region" description="Polar residues" evidence="4">
    <location>
        <begin position="26"/>
        <end position="36"/>
    </location>
</feature>
<dbReference type="PANTHER" id="PTHR43712">
    <property type="entry name" value="PUTATIVE (AFU_ORTHOLOGUE AFUA_4G14580)-RELATED"/>
    <property type="match status" value="1"/>
</dbReference>
<dbReference type="OMA" id="CHTSISA"/>
<dbReference type="InterPro" id="IPR029063">
    <property type="entry name" value="SAM-dependent_MTases_sf"/>
</dbReference>
<dbReference type="Pfam" id="PF00891">
    <property type="entry name" value="Methyltransf_2"/>
    <property type="match status" value="1"/>
</dbReference>
<dbReference type="GO" id="GO:0008171">
    <property type="term" value="F:O-methyltransferase activity"/>
    <property type="evidence" value="ECO:0007669"/>
    <property type="project" value="InterPro"/>
</dbReference>
<keyword evidence="3" id="KW-0949">S-adenosyl-L-methionine</keyword>
<dbReference type="OrthoDB" id="1606438at2759"/>
<reference evidence="7" key="1">
    <citation type="journal article" date="2015" name="Genome Announc.">
        <title>Draft whole-genome sequence of the biocontrol agent Trichoderma harzianum T6776.</title>
        <authorList>
            <person name="Baroncelli R."/>
            <person name="Piaggeschi G."/>
            <person name="Fiorini L."/>
            <person name="Bertolini E."/>
            <person name="Zapparata A."/>
            <person name="Pe M.E."/>
            <person name="Sarrocco S."/>
            <person name="Vannacci G."/>
        </authorList>
    </citation>
    <scope>NUCLEOTIDE SEQUENCE [LARGE SCALE GENOMIC DNA]</scope>
    <source>
        <strain evidence="7">T6776</strain>
    </source>
</reference>
<dbReference type="PANTHER" id="PTHR43712:SF12">
    <property type="entry name" value="STERIGMATOCYSTIN 8-O-METHYLTRANSFERASE"/>
    <property type="match status" value="1"/>
</dbReference>
<evidence type="ECO:0000313" key="6">
    <source>
        <dbReference type="EMBL" id="KKP00970.1"/>
    </source>
</evidence>
<dbReference type="SUPFAM" id="SSF53335">
    <property type="entry name" value="S-adenosyl-L-methionine-dependent methyltransferases"/>
    <property type="match status" value="1"/>
</dbReference>
<accession>A0A0F9X8V2</accession>
<feature type="domain" description="O-methyltransferase C-terminal" evidence="5">
    <location>
        <begin position="241"/>
        <end position="419"/>
    </location>
</feature>
<evidence type="ECO:0000256" key="1">
    <source>
        <dbReference type="ARBA" id="ARBA00022603"/>
    </source>
</evidence>
<keyword evidence="1" id="KW-0489">Methyltransferase</keyword>
<organism evidence="6 7">
    <name type="scientific">Trichoderma harzianum</name>
    <name type="common">Hypocrea lixii</name>
    <dbReference type="NCBI Taxonomy" id="5544"/>
    <lineage>
        <taxon>Eukaryota</taxon>
        <taxon>Fungi</taxon>
        <taxon>Dikarya</taxon>
        <taxon>Ascomycota</taxon>
        <taxon>Pezizomycotina</taxon>
        <taxon>Sordariomycetes</taxon>
        <taxon>Hypocreomycetidae</taxon>
        <taxon>Hypocreales</taxon>
        <taxon>Hypocreaceae</taxon>
        <taxon>Trichoderma</taxon>
    </lineage>
</organism>
<dbReference type="InterPro" id="IPR016461">
    <property type="entry name" value="COMT-like"/>
</dbReference>
<dbReference type="SUPFAM" id="SSF46785">
    <property type="entry name" value="Winged helix' DNA-binding domain"/>
    <property type="match status" value="1"/>
</dbReference>
<evidence type="ECO:0000256" key="4">
    <source>
        <dbReference type="SAM" id="MobiDB-lite"/>
    </source>
</evidence>
<protein>
    <recommendedName>
        <fullName evidence="5">O-methyltransferase C-terminal domain-containing protein</fullName>
    </recommendedName>
</protein>
<evidence type="ECO:0000256" key="2">
    <source>
        <dbReference type="ARBA" id="ARBA00022679"/>
    </source>
</evidence>
<gene>
    <name evidence="6" type="ORF">THAR02_06942</name>
</gene>
<dbReference type="Proteomes" id="UP000034112">
    <property type="component" value="Unassembled WGS sequence"/>
</dbReference>
<evidence type="ECO:0000313" key="7">
    <source>
        <dbReference type="Proteomes" id="UP000034112"/>
    </source>
</evidence>
<dbReference type="InterPro" id="IPR001077">
    <property type="entry name" value="COMT_C"/>
</dbReference>
<dbReference type="InterPro" id="IPR036390">
    <property type="entry name" value="WH_DNA-bd_sf"/>
</dbReference>
<evidence type="ECO:0000256" key="3">
    <source>
        <dbReference type="ARBA" id="ARBA00022691"/>
    </source>
</evidence>
<comment type="caution">
    <text evidence="6">The sequence shown here is derived from an EMBL/GenBank/DDBJ whole genome shotgun (WGS) entry which is preliminary data.</text>
</comment>
<proteinExistence type="predicted"/>
<evidence type="ECO:0000259" key="5">
    <source>
        <dbReference type="Pfam" id="PF00891"/>
    </source>
</evidence>
<dbReference type="PROSITE" id="PS51683">
    <property type="entry name" value="SAM_OMT_II"/>
    <property type="match status" value="1"/>
</dbReference>
<dbReference type="AlphaFoldDB" id="A0A0F9X8V2"/>
<name>A0A0F9X8V2_TRIHA</name>
<keyword evidence="2" id="KW-0808">Transferase</keyword>
<sequence>MAQSDLTLESLAARVVDLTTTLTTALQERNSPQPSFSEDAPELLSPAPEVQGPRLQLVETLTKMLHLATGPTEYLIQQCLLPNADGLILDFLNRFDIWHLVPLNGSSSYAEIAAAIQLPEVTVRRFLKQALTMFFFVEEAPGSDRIVHSAASAYVARDAARTAFIGHCMEDVRPAAAVGVDALQKFYVGHKTHSEEEEHCPQYLASDRGKVRGKAYWEFAESYEEPGRPKGYRAERFALAMKALSQTQLTAQVLEKFDWESLGNATVVDVGGSTGHISLLLAKAHPKLKLIVQDFQDVESSFNDVITSTEYASRISFNAYNFFEPQTLTADAYLFKSIFHDWSDKYVVQILRNLLPVLKSGVHIIIFDNIIPPDHDEQGKPVVPLSTRRLLGAVDLQMFVNHNSKERKASDWTEVVKRADSRFDLKGFYTVVGSPLGIIDILFNA</sequence>
<dbReference type="EMBL" id="JOKZ01000220">
    <property type="protein sequence ID" value="KKP00970.1"/>
    <property type="molecule type" value="Genomic_DNA"/>
</dbReference>
<dbReference type="Gene3D" id="3.40.50.150">
    <property type="entry name" value="Vaccinia Virus protein VP39"/>
    <property type="match status" value="1"/>
</dbReference>